<dbReference type="InterPro" id="IPR008969">
    <property type="entry name" value="CarboxyPept-like_regulatory"/>
</dbReference>
<dbReference type="SUPFAM" id="SSF49464">
    <property type="entry name" value="Carboxypeptidase regulatory domain-like"/>
    <property type="match status" value="1"/>
</dbReference>
<dbReference type="Gene3D" id="2.60.40.1120">
    <property type="entry name" value="Carboxypeptidase-like, regulatory domain"/>
    <property type="match status" value="1"/>
</dbReference>
<sequence>MKKILLLMLLFVVQVAAFAQDASVTVKGVVQDSKGEPIMGAVVIVKNQPGLGSSTDVNGAFKITTGKYEILEVTYLGFEKQEVPVVSIKDYDNLVIVMKEQSQEVDEVVVTASGAQKKKTVTGAFTTVDVKQLNAPSGNLSNSLGGVVPGIITQQLSGEPGENQSDFWIRGISTFGANASALVLVDGIERSLNEIPVEDIESFSVLKDASATAVYGNRGANGVVLITTKKGEKGKIRISGKLQYGYNQTGKLPEYANASDYARLANEARLARYQSPLYSDEELYIIQNNLDPDLYPNVDWQDLMLKNGASQYRAQLSFTGGGDNATYYVSGAYFNEDGIYRTRSAENKYNTNSTYERYNYRANTTMNITRSTVLSVGIGGYLINRTQPGSTSADIWQAFSEYTPLTTPRKWSTGQWPIVNGKKTPEFLMTQTGYKTIWQNKMETNVSLDQKLDFITKGLTFSGTFAFDTWNDNTITRSKSPELWSAQNYRDGYGKLILKREQDVQPMTQTSSTTGTKRYYLQAKLEYDRLFARDHQVNGLLMVYQEENSDTNLGSDIIASIPKRNLAYSGQVRYAYKSRYLFEFNFGYTGSENFEKGKQFGFFPAFSAGWVLSEEPWIRKALPWLEFFKIRGSWGEVGNDKIGGDTRFPYISLISEMDSSGSYAFGQFGSNYITGYRMTTVGTPNLTWEKATKWDIGVDWSIFNGMFTGTVDYFRDNRDDIFMRRNNMPLSTGLADQTPMANVGRMKSYGFDGNIAFNHKIGEVNFTLRANMTYQNTEILDQDEAANEFWYKMSRGFRQGQTRGFIALGLFKDEEDIKSSPSQDALANFPILPGDIKYKDVNGDGVITEDDRVPIGYRNTPGLIYGFGFSAAWRNFGMNLLFQGAGKRTFFVGGNGPHAFHDGATGNILQRMVEEERWIPSDISGTTDTENPNAPWPRLTYTNNNNNNRASTYWMKDGSYLRLKNLEITYDVPREWIQHLRLTGLRLGFIGENLFTWSPFKWWDPEGNNESGNAYPISRTFSFYLSFNL</sequence>
<dbReference type="PROSITE" id="PS52016">
    <property type="entry name" value="TONB_DEPENDENT_REC_3"/>
    <property type="match status" value="1"/>
</dbReference>
<dbReference type="Gene3D" id="2.40.170.20">
    <property type="entry name" value="TonB-dependent receptor, beta-barrel domain"/>
    <property type="match status" value="1"/>
</dbReference>
<evidence type="ECO:0000256" key="8">
    <source>
        <dbReference type="SAM" id="SignalP"/>
    </source>
</evidence>
<organism evidence="11 13">
    <name type="scientific">Leyella lascolaii</name>
    <dbReference type="NCBI Taxonomy" id="1776379"/>
    <lineage>
        <taxon>Bacteria</taxon>
        <taxon>Pseudomonadati</taxon>
        <taxon>Bacteroidota</taxon>
        <taxon>Bacteroidia</taxon>
        <taxon>Bacteroidales</taxon>
        <taxon>Prevotellaceae</taxon>
        <taxon>Leyella</taxon>
    </lineage>
</organism>
<dbReference type="Gene3D" id="2.170.130.10">
    <property type="entry name" value="TonB-dependent receptor, plug domain"/>
    <property type="match status" value="1"/>
</dbReference>
<evidence type="ECO:0000256" key="6">
    <source>
        <dbReference type="ARBA" id="ARBA00023237"/>
    </source>
</evidence>
<evidence type="ECO:0000256" key="1">
    <source>
        <dbReference type="ARBA" id="ARBA00004571"/>
    </source>
</evidence>
<dbReference type="NCBIfam" id="TIGR04057">
    <property type="entry name" value="SusC_RagA_signa"/>
    <property type="match status" value="1"/>
</dbReference>
<evidence type="ECO:0000313" key="11">
    <source>
        <dbReference type="EMBL" id="MDN0023923.1"/>
    </source>
</evidence>
<feature type="chain" id="PRO_5043577644" evidence="8">
    <location>
        <begin position="20"/>
        <end position="1029"/>
    </location>
</feature>
<evidence type="ECO:0000256" key="2">
    <source>
        <dbReference type="ARBA" id="ARBA00022448"/>
    </source>
</evidence>
<dbReference type="SUPFAM" id="SSF56935">
    <property type="entry name" value="Porins"/>
    <property type="match status" value="1"/>
</dbReference>
<evidence type="ECO:0000256" key="7">
    <source>
        <dbReference type="PROSITE-ProRule" id="PRU01360"/>
    </source>
</evidence>
<evidence type="ECO:0000313" key="10">
    <source>
        <dbReference type="EMBL" id="MDN0021426.1"/>
    </source>
</evidence>
<dbReference type="Proteomes" id="UP001167831">
    <property type="component" value="Unassembled WGS sequence"/>
</dbReference>
<dbReference type="RefSeq" id="WP_289824299.1">
    <property type="nucleotide sequence ID" value="NZ_JAUEIE010000001.1"/>
</dbReference>
<evidence type="ECO:0000259" key="9">
    <source>
        <dbReference type="Pfam" id="PF07715"/>
    </source>
</evidence>
<dbReference type="InterPro" id="IPR036942">
    <property type="entry name" value="Beta-barrel_TonB_sf"/>
</dbReference>
<proteinExistence type="inferred from homology"/>
<dbReference type="Pfam" id="PF13715">
    <property type="entry name" value="CarbopepD_reg_2"/>
    <property type="match status" value="1"/>
</dbReference>
<keyword evidence="6 7" id="KW-0998">Cell outer membrane</keyword>
<reference evidence="11" key="2">
    <citation type="submission" date="2023-08" db="EMBL/GenBank/DDBJ databases">
        <title>Identification and characterization of horizontal gene transfer across gut microbiota members of farm animals based on homology search.</title>
        <authorList>
            <person name="Schwarzerova J."/>
            <person name="Nykrynova M."/>
            <person name="Jureckova K."/>
            <person name="Cejkova D."/>
            <person name="Rychlik I."/>
        </authorList>
    </citation>
    <scope>NUCLEOTIDE SEQUENCE</scope>
    <source>
        <strain evidence="11">ET15</strain>
        <strain evidence="10">ET37</strain>
    </source>
</reference>
<evidence type="ECO:0000256" key="5">
    <source>
        <dbReference type="ARBA" id="ARBA00023136"/>
    </source>
</evidence>
<comment type="similarity">
    <text evidence="7">Belongs to the TonB-dependent receptor family.</text>
</comment>
<dbReference type="InterPro" id="IPR023997">
    <property type="entry name" value="TonB-dep_OMP_SusC/RagA_CS"/>
</dbReference>
<dbReference type="InterPro" id="IPR023996">
    <property type="entry name" value="TonB-dep_OMP_SusC/RagA"/>
</dbReference>
<keyword evidence="12" id="KW-1185">Reference proteome</keyword>
<dbReference type="InterPro" id="IPR012910">
    <property type="entry name" value="Plug_dom"/>
</dbReference>
<dbReference type="GO" id="GO:0009279">
    <property type="term" value="C:cell outer membrane"/>
    <property type="evidence" value="ECO:0007669"/>
    <property type="project" value="UniProtKB-SubCell"/>
</dbReference>
<keyword evidence="8" id="KW-0732">Signal</keyword>
<evidence type="ECO:0000313" key="12">
    <source>
        <dbReference type="Proteomes" id="UP001167831"/>
    </source>
</evidence>
<feature type="signal peptide" evidence="8">
    <location>
        <begin position="1"/>
        <end position="19"/>
    </location>
</feature>
<dbReference type="InterPro" id="IPR039426">
    <property type="entry name" value="TonB-dep_rcpt-like"/>
</dbReference>
<dbReference type="AlphaFoldDB" id="A0AAW7JHT3"/>
<keyword evidence="3 7" id="KW-1134">Transmembrane beta strand</keyword>
<comment type="subcellular location">
    <subcellularLocation>
        <location evidence="1 7">Cell outer membrane</location>
        <topology evidence="1 7">Multi-pass membrane protein</topology>
    </subcellularLocation>
</comment>
<comment type="caution">
    <text evidence="11">The sequence shown here is derived from an EMBL/GenBank/DDBJ whole genome shotgun (WGS) entry which is preliminary data.</text>
</comment>
<dbReference type="FunFam" id="2.170.130.10:FF:000003">
    <property type="entry name" value="SusC/RagA family TonB-linked outer membrane protein"/>
    <property type="match status" value="1"/>
</dbReference>
<dbReference type="EMBL" id="JAUEIF010000001">
    <property type="protein sequence ID" value="MDN0023923.1"/>
    <property type="molecule type" value="Genomic_DNA"/>
</dbReference>
<evidence type="ECO:0000256" key="4">
    <source>
        <dbReference type="ARBA" id="ARBA00022692"/>
    </source>
</evidence>
<keyword evidence="4 7" id="KW-0812">Transmembrane</keyword>
<reference evidence="11" key="1">
    <citation type="submission" date="2023-06" db="EMBL/GenBank/DDBJ databases">
        <authorList>
            <person name="Zeman M."/>
            <person name="Kubasova T."/>
            <person name="Jahodarova E."/>
            <person name="Nykrynova M."/>
            <person name="Rychlik I."/>
        </authorList>
    </citation>
    <scope>NUCLEOTIDE SEQUENCE</scope>
    <source>
        <strain evidence="11">ET15</strain>
        <strain evidence="10">ET37</strain>
    </source>
</reference>
<feature type="domain" description="TonB-dependent receptor plug" evidence="9">
    <location>
        <begin position="118"/>
        <end position="223"/>
    </location>
</feature>
<evidence type="ECO:0000256" key="3">
    <source>
        <dbReference type="ARBA" id="ARBA00022452"/>
    </source>
</evidence>
<dbReference type="NCBIfam" id="TIGR04056">
    <property type="entry name" value="OMP_RagA_SusC"/>
    <property type="match status" value="1"/>
</dbReference>
<dbReference type="InterPro" id="IPR037066">
    <property type="entry name" value="Plug_dom_sf"/>
</dbReference>
<keyword evidence="5 7" id="KW-0472">Membrane</keyword>
<gene>
    <name evidence="10" type="ORF">QVN81_00080</name>
    <name evidence="11" type="ORF">QVN84_00075</name>
</gene>
<dbReference type="Pfam" id="PF07715">
    <property type="entry name" value="Plug"/>
    <property type="match status" value="1"/>
</dbReference>
<accession>A0AAW7JHT3</accession>
<keyword evidence="2 7" id="KW-0813">Transport</keyword>
<keyword evidence="11" id="KW-0675">Receptor</keyword>
<dbReference type="Proteomes" id="UP001168478">
    <property type="component" value="Unassembled WGS sequence"/>
</dbReference>
<protein>
    <submittedName>
        <fullName evidence="11">TonB-dependent receptor</fullName>
    </submittedName>
</protein>
<dbReference type="EMBL" id="JAUEIE010000001">
    <property type="protein sequence ID" value="MDN0021426.1"/>
    <property type="molecule type" value="Genomic_DNA"/>
</dbReference>
<evidence type="ECO:0000313" key="13">
    <source>
        <dbReference type="Proteomes" id="UP001168478"/>
    </source>
</evidence>
<name>A0AAW7JHT3_9BACT</name>